<accession>A0A2H0KRH7</accession>
<feature type="non-terminal residue" evidence="2">
    <location>
        <position position="1"/>
    </location>
</feature>
<dbReference type="EMBL" id="PCVL01000001">
    <property type="protein sequence ID" value="PIQ72994.1"/>
    <property type="molecule type" value="Genomic_DNA"/>
</dbReference>
<feature type="region of interest" description="Disordered" evidence="1">
    <location>
        <begin position="31"/>
        <end position="91"/>
    </location>
</feature>
<organism evidence="2 3">
    <name type="scientific">Candidatus Roizmanbacteria bacterium CG11_big_fil_rev_8_21_14_0_20_35_14</name>
    <dbReference type="NCBI Taxonomy" id="1974855"/>
    <lineage>
        <taxon>Bacteria</taxon>
        <taxon>Candidatus Roizmaniibacteriota</taxon>
    </lineage>
</organism>
<feature type="compositionally biased region" description="Basic and acidic residues" evidence="1">
    <location>
        <begin position="69"/>
        <end position="82"/>
    </location>
</feature>
<dbReference type="AlphaFoldDB" id="A0A2H0KRH7"/>
<evidence type="ECO:0000313" key="3">
    <source>
        <dbReference type="Proteomes" id="UP000229570"/>
    </source>
</evidence>
<evidence type="ECO:0000313" key="2">
    <source>
        <dbReference type="EMBL" id="PIQ72994.1"/>
    </source>
</evidence>
<proteinExistence type="predicted"/>
<reference evidence="2 3" key="1">
    <citation type="submission" date="2017-09" db="EMBL/GenBank/DDBJ databases">
        <title>Depth-based differentiation of microbial function through sediment-hosted aquifers and enrichment of novel symbionts in the deep terrestrial subsurface.</title>
        <authorList>
            <person name="Probst A.J."/>
            <person name="Ladd B."/>
            <person name="Jarett J.K."/>
            <person name="Geller-Mcgrath D.E."/>
            <person name="Sieber C.M."/>
            <person name="Emerson J.B."/>
            <person name="Anantharaman K."/>
            <person name="Thomas B.C."/>
            <person name="Malmstrom R."/>
            <person name="Stieglmeier M."/>
            <person name="Klingl A."/>
            <person name="Woyke T."/>
            <person name="Ryan C.M."/>
            <person name="Banfield J.F."/>
        </authorList>
    </citation>
    <scope>NUCLEOTIDE SEQUENCE [LARGE SCALE GENOMIC DNA]</scope>
    <source>
        <strain evidence="2">CG11_big_fil_rev_8_21_14_0_20_35_14</strain>
    </source>
</reference>
<dbReference type="Proteomes" id="UP000229570">
    <property type="component" value="Unassembled WGS sequence"/>
</dbReference>
<gene>
    <name evidence="2" type="ORF">COV86_00010</name>
</gene>
<protein>
    <submittedName>
        <fullName evidence="2">Uncharacterized protein</fullName>
    </submittedName>
</protein>
<comment type="caution">
    <text evidence="2">The sequence shown here is derived from an EMBL/GenBank/DDBJ whole genome shotgun (WGS) entry which is preliminary data.</text>
</comment>
<sequence length="91" mass="10727">YCRTNFIDFKIQFQKQRRISNELKELIKKYRLPPTGKGMNQKTAGAPAHRSRRRRWEAEADLSSVAKSEGGKESRSDRRERGLTSIWFVDR</sequence>
<name>A0A2H0KRH7_9BACT</name>
<evidence type="ECO:0000256" key="1">
    <source>
        <dbReference type="SAM" id="MobiDB-lite"/>
    </source>
</evidence>